<reference evidence="6 7" key="1">
    <citation type="submission" date="2021-08" db="EMBL/GenBank/DDBJ databases">
        <title>Comparative Genomics Analysis of the Genus Qipengyuania Reveals Extensive Genetic Diversity and Metabolic Versatility, Including the Description of Fifteen Novel Species.</title>
        <authorList>
            <person name="Liu Y."/>
        </authorList>
    </citation>
    <scope>NUCLEOTIDE SEQUENCE [LARGE SCALE GENOMIC DNA]</scope>
    <source>
        <strain evidence="6 7">GH25</strain>
    </source>
</reference>
<proteinExistence type="predicted"/>
<name>A0ABS7JAH7_9SPHN</name>
<dbReference type="InterPro" id="IPR001647">
    <property type="entry name" value="HTH_TetR"/>
</dbReference>
<dbReference type="Proteomes" id="UP000776651">
    <property type="component" value="Unassembled WGS sequence"/>
</dbReference>
<dbReference type="Pfam" id="PF00440">
    <property type="entry name" value="TetR_N"/>
    <property type="match status" value="1"/>
</dbReference>
<evidence type="ECO:0000259" key="5">
    <source>
        <dbReference type="PROSITE" id="PS50977"/>
    </source>
</evidence>
<keyword evidence="3" id="KW-0804">Transcription</keyword>
<dbReference type="InterPro" id="IPR009057">
    <property type="entry name" value="Homeodomain-like_sf"/>
</dbReference>
<evidence type="ECO:0000256" key="1">
    <source>
        <dbReference type="ARBA" id="ARBA00023015"/>
    </source>
</evidence>
<dbReference type="InterPro" id="IPR050109">
    <property type="entry name" value="HTH-type_TetR-like_transc_reg"/>
</dbReference>
<dbReference type="PROSITE" id="PS50977">
    <property type="entry name" value="HTH_TETR_2"/>
    <property type="match status" value="1"/>
</dbReference>
<gene>
    <name evidence="6" type="ORF">K3177_00700</name>
</gene>
<evidence type="ECO:0000313" key="7">
    <source>
        <dbReference type="Proteomes" id="UP000776651"/>
    </source>
</evidence>
<protein>
    <submittedName>
        <fullName evidence="6">TetR/AcrR family transcriptional regulator</fullName>
    </submittedName>
</protein>
<dbReference type="PANTHER" id="PTHR30055">
    <property type="entry name" value="HTH-TYPE TRANSCRIPTIONAL REGULATOR RUTR"/>
    <property type="match status" value="1"/>
</dbReference>
<dbReference type="PRINTS" id="PR00455">
    <property type="entry name" value="HTHTETR"/>
</dbReference>
<evidence type="ECO:0000313" key="6">
    <source>
        <dbReference type="EMBL" id="MBX7487021.1"/>
    </source>
</evidence>
<dbReference type="PANTHER" id="PTHR30055:SF234">
    <property type="entry name" value="HTH-TYPE TRANSCRIPTIONAL REGULATOR BETI"/>
    <property type="match status" value="1"/>
</dbReference>
<feature type="DNA-binding region" description="H-T-H motif" evidence="4">
    <location>
        <begin position="25"/>
        <end position="44"/>
    </location>
</feature>
<evidence type="ECO:0000256" key="4">
    <source>
        <dbReference type="PROSITE-ProRule" id="PRU00335"/>
    </source>
</evidence>
<organism evidence="6 7">
    <name type="scientific">Qipengyuania pacifica</name>
    <dbReference type="NCBI Taxonomy" id="2860199"/>
    <lineage>
        <taxon>Bacteria</taxon>
        <taxon>Pseudomonadati</taxon>
        <taxon>Pseudomonadota</taxon>
        <taxon>Alphaproteobacteria</taxon>
        <taxon>Sphingomonadales</taxon>
        <taxon>Erythrobacteraceae</taxon>
        <taxon>Qipengyuania</taxon>
    </lineage>
</organism>
<evidence type="ECO:0000256" key="2">
    <source>
        <dbReference type="ARBA" id="ARBA00023125"/>
    </source>
</evidence>
<keyword evidence="1" id="KW-0805">Transcription regulation</keyword>
<keyword evidence="2 4" id="KW-0238">DNA-binding</keyword>
<evidence type="ECO:0000256" key="3">
    <source>
        <dbReference type="ARBA" id="ARBA00023163"/>
    </source>
</evidence>
<accession>A0ABS7JAH7</accession>
<feature type="domain" description="HTH tetR-type" evidence="5">
    <location>
        <begin position="2"/>
        <end position="62"/>
    </location>
</feature>
<dbReference type="SUPFAM" id="SSF46689">
    <property type="entry name" value="Homeodomain-like"/>
    <property type="match status" value="1"/>
</dbReference>
<comment type="caution">
    <text evidence="6">The sequence shown here is derived from an EMBL/GenBank/DDBJ whole genome shotgun (WGS) entry which is preliminary data.</text>
</comment>
<dbReference type="RefSeq" id="WP_221596366.1">
    <property type="nucleotide sequence ID" value="NZ_JAIGNQ010000001.1"/>
</dbReference>
<dbReference type="Gene3D" id="1.10.357.10">
    <property type="entry name" value="Tetracycline Repressor, domain 2"/>
    <property type="match status" value="1"/>
</dbReference>
<sequence length="191" mass="21198">MEERACKIAAAGYAVISQYGVRRATMNDIAEAAGVSRQTVYNIFPNREALLTGVVRFHFNSKWDAILTRCSADQDRKTRFSILLDEIVIESWKSMQTMPHADELELELATTIKEELADIHVEARRNLCEFLLPYEAALESRGITAKGMGEMLHHSIMGLKLSTTTSEEIESATATMLACLMAVTDAPATVQ</sequence>
<keyword evidence="7" id="KW-1185">Reference proteome</keyword>
<dbReference type="EMBL" id="JAIGNQ010000001">
    <property type="protein sequence ID" value="MBX7487021.1"/>
    <property type="molecule type" value="Genomic_DNA"/>
</dbReference>